<evidence type="ECO:0000256" key="7">
    <source>
        <dbReference type="RuleBase" id="RU363032"/>
    </source>
</evidence>
<sequence length="272" mass="30264">MKKRVAKIFAAAALLLVSIISLYPFFTMILMSTYKTEEIFKGIPFLPSDYFMKNVSIVMESGFVRTYINSLIISVSATIGCILISAMAGYALSVYPFKWKKALFSFVMMTMMVPSQIGIIGYMIEMKTLRLAGTLWPMILLWLACGFGAFWMTQFIQGALPIEIVECARIDGCGELKIFFRIALPCMVSGITTLALLIFLWSWNSYLVPLVFVNSPKLYTIPVYIRSLGNAYRTDYAAQITGLLLATIPLILMFILGSKSFIKGLTAGAVKG</sequence>
<feature type="transmembrane region" description="Helical" evidence="7">
    <location>
        <begin position="102"/>
        <end position="124"/>
    </location>
</feature>
<name>A0A4P6M5X6_9FIRM</name>
<keyword evidence="3" id="KW-1003">Cell membrane</keyword>
<dbReference type="InterPro" id="IPR035906">
    <property type="entry name" value="MetI-like_sf"/>
</dbReference>
<evidence type="ECO:0000313" key="11">
    <source>
        <dbReference type="Proteomes" id="UP000289794"/>
    </source>
</evidence>
<dbReference type="CDD" id="cd06261">
    <property type="entry name" value="TM_PBP2"/>
    <property type="match status" value="1"/>
</dbReference>
<comment type="similarity">
    <text evidence="7">Belongs to the binding-protein-dependent transport system permease family.</text>
</comment>
<evidence type="ECO:0000256" key="2">
    <source>
        <dbReference type="ARBA" id="ARBA00022448"/>
    </source>
</evidence>
<evidence type="ECO:0000256" key="1">
    <source>
        <dbReference type="ARBA" id="ARBA00004651"/>
    </source>
</evidence>
<evidence type="ECO:0000256" key="5">
    <source>
        <dbReference type="ARBA" id="ARBA00022989"/>
    </source>
</evidence>
<evidence type="ECO:0000313" key="12">
    <source>
        <dbReference type="Proteomes" id="UP000515789"/>
    </source>
</evidence>
<comment type="subcellular location">
    <subcellularLocation>
        <location evidence="1 7">Cell membrane</location>
        <topology evidence="1 7">Multi-pass membrane protein</topology>
    </subcellularLocation>
</comment>
<keyword evidence="4 7" id="KW-0812">Transmembrane</keyword>
<evidence type="ECO:0000256" key="3">
    <source>
        <dbReference type="ARBA" id="ARBA00022475"/>
    </source>
</evidence>
<reference evidence="10 12" key="2">
    <citation type="submission" date="2019-04" db="EMBL/GenBank/DDBJ databases">
        <authorList>
            <person name="Schori C."/>
            <person name="Ahrens C."/>
        </authorList>
    </citation>
    <scope>NUCLEOTIDE SEQUENCE [LARGE SCALE GENOMIC DNA]</scope>
    <source>
        <strain evidence="10 12">DSM 2950</strain>
    </source>
</reference>
<dbReference type="SUPFAM" id="SSF161098">
    <property type="entry name" value="MetI-like"/>
    <property type="match status" value="1"/>
</dbReference>
<feature type="transmembrane region" description="Helical" evidence="7">
    <location>
        <begin position="178"/>
        <end position="203"/>
    </location>
</feature>
<dbReference type="Proteomes" id="UP000289794">
    <property type="component" value="Chromosome"/>
</dbReference>
<dbReference type="Pfam" id="PF00528">
    <property type="entry name" value="BPD_transp_1"/>
    <property type="match status" value="1"/>
</dbReference>
<feature type="transmembrane region" description="Helical" evidence="7">
    <location>
        <begin position="236"/>
        <end position="256"/>
    </location>
</feature>
<dbReference type="GO" id="GO:0005886">
    <property type="term" value="C:plasma membrane"/>
    <property type="evidence" value="ECO:0007669"/>
    <property type="project" value="UniProtKB-SubCell"/>
</dbReference>
<organism evidence="9 11">
    <name type="scientific">Blautia producta</name>
    <dbReference type="NCBI Taxonomy" id="33035"/>
    <lineage>
        <taxon>Bacteria</taxon>
        <taxon>Bacillati</taxon>
        <taxon>Bacillota</taxon>
        <taxon>Clostridia</taxon>
        <taxon>Lachnospirales</taxon>
        <taxon>Lachnospiraceae</taxon>
        <taxon>Blautia</taxon>
    </lineage>
</organism>
<keyword evidence="2 7" id="KW-0813">Transport</keyword>
<evidence type="ECO:0000313" key="10">
    <source>
        <dbReference type="EMBL" id="QMW77973.1"/>
    </source>
</evidence>
<feature type="transmembrane region" description="Helical" evidence="7">
    <location>
        <begin position="67"/>
        <end position="90"/>
    </location>
</feature>
<proteinExistence type="inferred from homology"/>
<evidence type="ECO:0000313" key="9">
    <source>
        <dbReference type="EMBL" id="QBE98857.1"/>
    </source>
</evidence>
<evidence type="ECO:0000256" key="6">
    <source>
        <dbReference type="ARBA" id="ARBA00023136"/>
    </source>
</evidence>
<dbReference type="InterPro" id="IPR000515">
    <property type="entry name" value="MetI-like"/>
</dbReference>
<dbReference type="AlphaFoldDB" id="A0A4P6M5X6"/>
<dbReference type="EMBL" id="CP039126">
    <property type="protein sequence ID" value="QMW77973.1"/>
    <property type="molecule type" value="Genomic_DNA"/>
</dbReference>
<dbReference type="PANTHER" id="PTHR43744:SF2">
    <property type="entry name" value="ARABINOOLIGOSACCHARIDES TRANSPORT SYSTEM PERMEASE PROTEIN ARAQ"/>
    <property type="match status" value="1"/>
</dbReference>
<evidence type="ECO:0000259" key="8">
    <source>
        <dbReference type="PROSITE" id="PS50928"/>
    </source>
</evidence>
<dbReference type="PANTHER" id="PTHR43744">
    <property type="entry name" value="ABC TRANSPORTER PERMEASE PROTEIN MG189-RELATED-RELATED"/>
    <property type="match status" value="1"/>
</dbReference>
<accession>A0A4P6M5X6</accession>
<feature type="transmembrane region" description="Helical" evidence="7">
    <location>
        <begin position="136"/>
        <end position="157"/>
    </location>
</feature>
<evidence type="ECO:0000256" key="4">
    <source>
        <dbReference type="ARBA" id="ARBA00022692"/>
    </source>
</evidence>
<reference evidence="9 11" key="1">
    <citation type="submission" date="2019-01" db="EMBL/GenBank/DDBJ databases">
        <title>PMF-metabolizing Aryl O-demethylase.</title>
        <authorList>
            <person name="Kim M."/>
        </authorList>
    </citation>
    <scope>NUCLEOTIDE SEQUENCE [LARGE SCALE GENOMIC DNA]</scope>
    <source>
        <strain evidence="9 11">PMF1</strain>
    </source>
</reference>
<feature type="transmembrane region" description="Helical" evidence="7">
    <location>
        <begin position="7"/>
        <end position="26"/>
    </location>
</feature>
<dbReference type="GeneID" id="75050456"/>
<dbReference type="GO" id="GO:0055085">
    <property type="term" value="P:transmembrane transport"/>
    <property type="evidence" value="ECO:0007669"/>
    <property type="project" value="InterPro"/>
</dbReference>
<keyword evidence="6 7" id="KW-0472">Membrane</keyword>
<dbReference type="KEGG" id="bpro:PMF13cell1_04423"/>
<gene>
    <name evidence="9" type="primary">araQ_47</name>
    <name evidence="10" type="ORF">E5259_10425</name>
    <name evidence="9" type="ORF">PMF13cell1_04423</name>
</gene>
<keyword evidence="5 7" id="KW-1133">Transmembrane helix</keyword>
<feature type="domain" description="ABC transmembrane type-1" evidence="8">
    <location>
        <begin position="67"/>
        <end position="256"/>
    </location>
</feature>
<dbReference type="Proteomes" id="UP000515789">
    <property type="component" value="Chromosome"/>
</dbReference>
<dbReference type="EMBL" id="CP035945">
    <property type="protein sequence ID" value="QBE98857.1"/>
    <property type="molecule type" value="Genomic_DNA"/>
</dbReference>
<dbReference type="RefSeq" id="WP_018597405.1">
    <property type="nucleotide sequence ID" value="NZ_AP031416.1"/>
</dbReference>
<protein>
    <submittedName>
        <fullName evidence="10">Carbohydrate ABC transporter permease</fullName>
    </submittedName>
    <submittedName>
        <fullName evidence="9">L-arabinose transport system permease protein AraQ</fullName>
    </submittedName>
</protein>
<dbReference type="Gene3D" id="1.10.3720.10">
    <property type="entry name" value="MetI-like"/>
    <property type="match status" value="1"/>
</dbReference>
<dbReference type="PROSITE" id="PS50928">
    <property type="entry name" value="ABC_TM1"/>
    <property type="match status" value="1"/>
</dbReference>